<evidence type="ECO:0000259" key="2">
    <source>
        <dbReference type="PROSITE" id="PS50835"/>
    </source>
</evidence>
<dbReference type="Pfam" id="PF00041">
    <property type="entry name" value="fn3"/>
    <property type="match status" value="2"/>
</dbReference>
<dbReference type="EMBL" id="CAJPIZ010002569">
    <property type="protein sequence ID" value="CAG2105219.1"/>
    <property type="molecule type" value="Genomic_DNA"/>
</dbReference>
<dbReference type="SUPFAM" id="SSF48726">
    <property type="entry name" value="Immunoglobulin"/>
    <property type="match status" value="2"/>
</dbReference>
<sequence>MKTCKAWNDVQSANRTVHLVVNVSPTWRIEPKNVNVVLARSVSIDCSSDGSPTPRISWKKSIVSNVPQELTLSLSDKNAIVSSAPALPSLPSDFKDILSSYRHQVYGNGTLFIQEVDKSDAGLYMCKISNGIGADLSKVIQLYVQMPPHFESKFVSETATKGTTAVLKCKSRGDPVMKAIWQKDKQVIDSSVDKRFSVKEEIISPHSLVSYLEIENVGRYDSALFTCIVSNSFGSDDTNIQLIVQEVPEPPHEVQVTDITSRSAVVVWKASFSGNNAINKYIIQFRKLCLLETEWEEMATNTGNDFRVIVRPLQPMCKYELQIKAENSLGRSDASVITAFTTNEEVPGGPPTDVMAEATSSTSLKIKWKPPAKHLQYGPIKGYYIGYKVANDNSEQFSYKSVESTPNNDGNRFEMSYISNLKRKTYYTIILQAYNSIGAGPRSDEIKVLTLESQPPRSPLVEVVTTSVDSITLRWDINELDSEEKEYVLHFKEEKSVQWSQKRLKTKRNHFVLDSFDGISMNWIPKRRKKSVQWSQKRLKTKRNHFVLDSNDGKSIIKCGTKYLLYMTATNSLGTGEPSETISTSTKGTAPISPSRDEFIYPNFTIKYRLSRQEL</sequence>
<feature type="domain" description="Ig-like" evidence="2">
    <location>
        <begin position="25"/>
        <end position="137"/>
    </location>
</feature>
<dbReference type="CDD" id="cd00063">
    <property type="entry name" value="FN3"/>
    <property type="match status" value="3"/>
</dbReference>
<dbReference type="InterPro" id="IPR013098">
    <property type="entry name" value="Ig_I-set"/>
</dbReference>
<dbReference type="Proteomes" id="UP000759131">
    <property type="component" value="Unassembled WGS sequence"/>
</dbReference>
<evidence type="ECO:0000259" key="3">
    <source>
        <dbReference type="PROSITE" id="PS50853"/>
    </source>
</evidence>
<dbReference type="Pfam" id="PF13927">
    <property type="entry name" value="Ig_3"/>
    <property type="match status" value="1"/>
</dbReference>
<dbReference type="InterPro" id="IPR050964">
    <property type="entry name" value="Striated_Muscle_Regulatory"/>
</dbReference>
<proteinExistence type="predicted"/>
<keyword evidence="1" id="KW-0677">Repeat</keyword>
<dbReference type="EMBL" id="OC857144">
    <property type="protein sequence ID" value="CAD7624789.1"/>
    <property type="molecule type" value="Genomic_DNA"/>
</dbReference>
<dbReference type="InterPro" id="IPR003961">
    <property type="entry name" value="FN3_dom"/>
</dbReference>
<dbReference type="SUPFAM" id="SSF49265">
    <property type="entry name" value="Fibronectin type III"/>
    <property type="match status" value="2"/>
</dbReference>
<dbReference type="GO" id="GO:0009653">
    <property type="term" value="P:anatomical structure morphogenesis"/>
    <property type="evidence" value="ECO:0007669"/>
    <property type="project" value="UniProtKB-ARBA"/>
</dbReference>
<dbReference type="FunFam" id="2.60.40.10:FF:000120">
    <property type="entry name" value="Down syndrome cell adhesion molecule like 1"/>
    <property type="match status" value="1"/>
</dbReference>
<dbReference type="InterPro" id="IPR013783">
    <property type="entry name" value="Ig-like_fold"/>
</dbReference>
<evidence type="ECO:0000313" key="4">
    <source>
        <dbReference type="EMBL" id="CAD7624789.1"/>
    </source>
</evidence>
<dbReference type="FunFam" id="2.60.40.10:FF:000719">
    <property type="entry name" value="nephrin isoform X1"/>
    <property type="match status" value="1"/>
</dbReference>
<dbReference type="PANTHER" id="PTHR13817:SF102">
    <property type="entry name" value="DOWN SYNDROME CELL ADHESION MOLECULE-LIKE PROTEIN DSCAM2"/>
    <property type="match status" value="1"/>
</dbReference>
<feature type="domain" description="Fibronectin type-III" evidence="3">
    <location>
        <begin position="350"/>
        <end position="453"/>
    </location>
</feature>
<dbReference type="InterPro" id="IPR007110">
    <property type="entry name" value="Ig-like_dom"/>
</dbReference>
<dbReference type="SMART" id="SM00408">
    <property type="entry name" value="IGc2"/>
    <property type="match status" value="2"/>
</dbReference>
<dbReference type="InterPro" id="IPR003599">
    <property type="entry name" value="Ig_sub"/>
</dbReference>
<evidence type="ECO:0000313" key="5">
    <source>
        <dbReference type="Proteomes" id="UP000759131"/>
    </source>
</evidence>
<protein>
    <recommendedName>
        <fullName evidence="6">Down syndrome cell adhesion molecule-like protein Dscam2</fullName>
    </recommendedName>
</protein>
<dbReference type="PROSITE" id="PS50835">
    <property type="entry name" value="IG_LIKE"/>
    <property type="match status" value="2"/>
</dbReference>
<evidence type="ECO:0008006" key="6">
    <source>
        <dbReference type="Google" id="ProtNLM"/>
    </source>
</evidence>
<dbReference type="OrthoDB" id="10001713at2759"/>
<dbReference type="Gene3D" id="2.60.40.10">
    <property type="entry name" value="Immunoglobulins"/>
    <property type="match status" value="5"/>
</dbReference>
<gene>
    <name evidence="4" type="ORF">OSB1V03_LOCUS5229</name>
</gene>
<dbReference type="GO" id="GO:0030154">
    <property type="term" value="P:cell differentiation"/>
    <property type="evidence" value="ECO:0007669"/>
    <property type="project" value="UniProtKB-ARBA"/>
</dbReference>
<dbReference type="PROSITE" id="PS50853">
    <property type="entry name" value="FN3"/>
    <property type="match status" value="2"/>
</dbReference>
<name>A0A7R9KKF0_9ACAR</name>
<dbReference type="InterPro" id="IPR003598">
    <property type="entry name" value="Ig_sub2"/>
</dbReference>
<dbReference type="SMART" id="SM00060">
    <property type="entry name" value="FN3"/>
    <property type="match status" value="3"/>
</dbReference>
<dbReference type="PANTHER" id="PTHR13817">
    <property type="entry name" value="TITIN"/>
    <property type="match status" value="1"/>
</dbReference>
<dbReference type="SMART" id="SM00409">
    <property type="entry name" value="IG"/>
    <property type="match status" value="2"/>
</dbReference>
<organism evidence="4">
    <name type="scientific">Medioppia subpectinata</name>
    <dbReference type="NCBI Taxonomy" id="1979941"/>
    <lineage>
        <taxon>Eukaryota</taxon>
        <taxon>Metazoa</taxon>
        <taxon>Ecdysozoa</taxon>
        <taxon>Arthropoda</taxon>
        <taxon>Chelicerata</taxon>
        <taxon>Arachnida</taxon>
        <taxon>Acari</taxon>
        <taxon>Acariformes</taxon>
        <taxon>Sarcoptiformes</taxon>
        <taxon>Oribatida</taxon>
        <taxon>Brachypylina</taxon>
        <taxon>Oppioidea</taxon>
        <taxon>Oppiidae</taxon>
        <taxon>Medioppia</taxon>
    </lineage>
</organism>
<keyword evidence="5" id="KW-1185">Reference proteome</keyword>
<accession>A0A7R9KKF0</accession>
<dbReference type="InterPro" id="IPR036116">
    <property type="entry name" value="FN3_sf"/>
</dbReference>
<evidence type="ECO:0000256" key="1">
    <source>
        <dbReference type="ARBA" id="ARBA00022737"/>
    </source>
</evidence>
<dbReference type="InterPro" id="IPR036179">
    <property type="entry name" value="Ig-like_dom_sf"/>
</dbReference>
<feature type="domain" description="Ig-like" evidence="2">
    <location>
        <begin position="148"/>
        <end position="241"/>
    </location>
</feature>
<dbReference type="AlphaFoldDB" id="A0A7R9KKF0"/>
<dbReference type="Pfam" id="PF07679">
    <property type="entry name" value="I-set"/>
    <property type="match status" value="1"/>
</dbReference>
<feature type="domain" description="Fibronectin type-III" evidence="3">
    <location>
        <begin position="250"/>
        <end position="345"/>
    </location>
</feature>
<reference evidence="4" key="1">
    <citation type="submission" date="2020-11" db="EMBL/GenBank/DDBJ databases">
        <authorList>
            <person name="Tran Van P."/>
        </authorList>
    </citation>
    <scope>NUCLEOTIDE SEQUENCE</scope>
</reference>